<keyword evidence="2" id="KW-1185">Reference proteome</keyword>
<evidence type="ECO:0000313" key="1">
    <source>
        <dbReference type="EMBL" id="KAK2560573.1"/>
    </source>
</evidence>
<sequence>MKLYFFFRCGVCVRLWVDTKELVKFWFKHDSAWKPMGLDHKTSTGGLVCKREDENCNVHIPQQYCYYAMNMSYGVVYARLLTGGNSFRVHCFCLRFVDDRHLVLRLSKYGKVFDFLI</sequence>
<organism evidence="1 2">
    <name type="scientific">Acropora cervicornis</name>
    <name type="common">Staghorn coral</name>
    <dbReference type="NCBI Taxonomy" id="6130"/>
    <lineage>
        <taxon>Eukaryota</taxon>
        <taxon>Metazoa</taxon>
        <taxon>Cnidaria</taxon>
        <taxon>Anthozoa</taxon>
        <taxon>Hexacorallia</taxon>
        <taxon>Scleractinia</taxon>
        <taxon>Astrocoeniina</taxon>
        <taxon>Acroporidae</taxon>
        <taxon>Acropora</taxon>
    </lineage>
</organism>
<gene>
    <name evidence="1" type="ORF">P5673_016944</name>
</gene>
<accession>A0AAD9QFY9</accession>
<protein>
    <submittedName>
        <fullName evidence="1">Uncharacterized protein</fullName>
    </submittedName>
</protein>
<proteinExistence type="predicted"/>
<reference evidence="1" key="1">
    <citation type="journal article" date="2023" name="G3 (Bethesda)">
        <title>Whole genome assembly and annotation of the endangered Caribbean coral Acropora cervicornis.</title>
        <authorList>
            <person name="Selwyn J.D."/>
            <person name="Vollmer S.V."/>
        </authorList>
    </citation>
    <scope>NUCLEOTIDE SEQUENCE</scope>
    <source>
        <strain evidence="1">K2</strain>
    </source>
</reference>
<reference evidence="1" key="2">
    <citation type="journal article" date="2023" name="Science">
        <title>Genomic signatures of disease resistance in endangered staghorn corals.</title>
        <authorList>
            <person name="Vollmer S.V."/>
            <person name="Selwyn J.D."/>
            <person name="Despard B.A."/>
            <person name="Roesel C.L."/>
        </authorList>
    </citation>
    <scope>NUCLEOTIDE SEQUENCE</scope>
    <source>
        <strain evidence="1">K2</strain>
    </source>
</reference>
<name>A0AAD9QFY9_ACRCE</name>
<comment type="caution">
    <text evidence="1">The sequence shown here is derived from an EMBL/GenBank/DDBJ whole genome shotgun (WGS) entry which is preliminary data.</text>
</comment>
<evidence type="ECO:0000313" key="2">
    <source>
        <dbReference type="Proteomes" id="UP001249851"/>
    </source>
</evidence>
<dbReference type="Proteomes" id="UP001249851">
    <property type="component" value="Unassembled WGS sequence"/>
</dbReference>
<dbReference type="AlphaFoldDB" id="A0AAD9QFY9"/>
<dbReference type="EMBL" id="JARQWQ010000036">
    <property type="protein sequence ID" value="KAK2560573.1"/>
    <property type="molecule type" value="Genomic_DNA"/>
</dbReference>